<keyword evidence="6" id="KW-0418">Kinase</keyword>
<dbReference type="SUPFAM" id="SSF57933">
    <property type="entry name" value="TAZ domain"/>
    <property type="match status" value="1"/>
</dbReference>
<evidence type="ECO:0000256" key="4">
    <source>
        <dbReference type="ARBA" id="ARBA00022741"/>
    </source>
</evidence>
<keyword evidence="1" id="KW-0723">Serine/threonine-protein kinase</keyword>
<evidence type="ECO:0000259" key="11">
    <source>
        <dbReference type="PROSITE" id="PS50011"/>
    </source>
</evidence>
<feature type="region of interest" description="Disordered" evidence="10">
    <location>
        <begin position="182"/>
        <end position="207"/>
    </location>
</feature>
<keyword evidence="3 9" id="KW-0479">Metal-binding</keyword>
<feature type="compositionally biased region" description="Polar residues" evidence="10">
    <location>
        <begin position="1"/>
        <end position="18"/>
    </location>
</feature>
<feature type="region of interest" description="Disordered" evidence="10">
    <location>
        <begin position="1"/>
        <end position="71"/>
    </location>
</feature>
<dbReference type="EMBL" id="OV696686">
    <property type="protein sequence ID" value="CAH1227962.1"/>
    <property type="molecule type" value="Genomic_DNA"/>
</dbReference>
<evidence type="ECO:0000256" key="9">
    <source>
        <dbReference type="PROSITE-ProRule" id="PRU00203"/>
    </source>
</evidence>
<dbReference type="InterPro" id="IPR000719">
    <property type="entry name" value="Prot_kinase_dom"/>
</dbReference>
<keyword evidence="4" id="KW-0547">Nucleotide-binding</keyword>
<dbReference type="Gene3D" id="1.20.1020.10">
    <property type="entry name" value="TAZ domain"/>
    <property type="match status" value="1"/>
</dbReference>
<accession>A0A8J9YMC9</accession>
<evidence type="ECO:0000256" key="3">
    <source>
        <dbReference type="ARBA" id="ARBA00022723"/>
    </source>
</evidence>
<keyword evidence="14" id="KW-1185">Reference proteome</keyword>
<reference evidence="13" key="1">
    <citation type="submission" date="2022-01" db="EMBL/GenBank/DDBJ databases">
        <authorList>
            <person name="Braso-Vives M."/>
        </authorList>
    </citation>
    <scope>NUCLEOTIDE SEQUENCE</scope>
</reference>
<dbReference type="OrthoDB" id="4062651at2759"/>
<dbReference type="InterPro" id="IPR035898">
    <property type="entry name" value="TAZ_dom_sf"/>
</dbReference>
<protein>
    <submittedName>
        <fullName evidence="13">MAP3K1 protein</fullName>
    </submittedName>
</protein>
<dbReference type="GO" id="GO:0005524">
    <property type="term" value="F:ATP binding"/>
    <property type="evidence" value="ECO:0007669"/>
    <property type="project" value="UniProtKB-KW"/>
</dbReference>
<evidence type="ECO:0000256" key="7">
    <source>
        <dbReference type="ARBA" id="ARBA00022833"/>
    </source>
</evidence>
<dbReference type="GO" id="GO:0004674">
    <property type="term" value="F:protein serine/threonine kinase activity"/>
    <property type="evidence" value="ECO:0007669"/>
    <property type="project" value="UniProtKB-KW"/>
</dbReference>
<feature type="zinc finger region" description="TAZ-type" evidence="9">
    <location>
        <begin position="270"/>
        <end position="365"/>
    </location>
</feature>
<evidence type="ECO:0000256" key="8">
    <source>
        <dbReference type="ARBA" id="ARBA00022840"/>
    </source>
</evidence>
<evidence type="ECO:0000313" key="13">
    <source>
        <dbReference type="EMBL" id="CAH1227962.1"/>
    </source>
</evidence>
<keyword evidence="8" id="KW-0067">ATP-binding</keyword>
<sequence length="633" mass="69672">MQIHTNTPPSEIPVTSSPVEGDTSAIIAGSCGDQGPASDWSFHLPGNGMRMEVPKSKPGPVKEDEKSQHDKSLLRSLLPSQVTSDLSEEDLVKEAQMTALKTALTRLVQEKPIYLDSDPLSLLSQLSDLIFQNQENEPPSRNCVDTPSIAGLSLQSMVSQSLGTLHDMLSTASTMTNFAGAANQPGTMAPSANQPQEKNPSSQQGHSMTNQLLSTIFISQPEAPASLTNEQSELWTTLQSATARLSLVQENIQSEQVNFPLTVAQMMKNGQESRQHRHARLLDILQQLCLESLKQVLVGAAYCNGKCKQPNCMLAAEVLSCLVDCVKEGTVLSCRGCCSVLSHLLDHHVPRCTERRCPVPYCVHLQERTPSSVEEALGRINAEIGTVGLCAEIVVRTSGDSSFQGLAMADPGIEKLELVLPLGTFGRNILARAKDKDKYVTVKQMDKRSLDVLRRLNCPTPHIVQFFWVQFAENCQEKLQVFFAFEQGGSLQSLLTDHGGLKTDRMWPYLQQVLKAVVYLHSMDIIYLAWTADNIVLDSSHQRAKLSNLSYAVELTEETDEEACVQAVTGLPPQILAPEVHNDLSACHQSDIWGLGCLLFQLREGRLPYPHLSHDHPDSIRQKVNNQTLSNEL</sequence>
<dbReference type="GO" id="GO:0008270">
    <property type="term" value="F:zinc ion binding"/>
    <property type="evidence" value="ECO:0007669"/>
    <property type="project" value="UniProtKB-KW"/>
</dbReference>
<dbReference type="CDD" id="cd00180">
    <property type="entry name" value="PKc"/>
    <property type="match status" value="1"/>
</dbReference>
<evidence type="ECO:0000256" key="6">
    <source>
        <dbReference type="ARBA" id="ARBA00022777"/>
    </source>
</evidence>
<feature type="compositionally biased region" description="Polar residues" evidence="10">
    <location>
        <begin position="184"/>
        <end position="207"/>
    </location>
</feature>
<keyword evidence="5 9" id="KW-0863">Zinc-finger</keyword>
<evidence type="ECO:0000259" key="12">
    <source>
        <dbReference type="PROSITE" id="PS50134"/>
    </source>
</evidence>
<evidence type="ECO:0000256" key="2">
    <source>
        <dbReference type="ARBA" id="ARBA00022679"/>
    </source>
</evidence>
<dbReference type="SUPFAM" id="SSF56112">
    <property type="entry name" value="Protein kinase-like (PK-like)"/>
    <property type="match status" value="1"/>
</dbReference>
<dbReference type="InterPro" id="IPR011009">
    <property type="entry name" value="Kinase-like_dom_sf"/>
</dbReference>
<dbReference type="PANTHER" id="PTHR11584:SF369">
    <property type="entry name" value="MITOGEN-ACTIVATED PROTEIN KINASE KINASE KINASE 19-RELATED"/>
    <property type="match status" value="1"/>
</dbReference>
<keyword evidence="7 9" id="KW-0862">Zinc</keyword>
<evidence type="ECO:0000256" key="1">
    <source>
        <dbReference type="ARBA" id="ARBA00022527"/>
    </source>
</evidence>
<evidence type="ECO:0000256" key="5">
    <source>
        <dbReference type="ARBA" id="ARBA00022771"/>
    </source>
</evidence>
<keyword evidence="2" id="KW-0808">Transferase</keyword>
<dbReference type="PANTHER" id="PTHR11584">
    <property type="entry name" value="SERINE/THREONINE PROTEIN KINASE"/>
    <property type="match status" value="1"/>
</dbReference>
<dbReference type="PROSITE" id="PS50011">
    <property type="entry name" value="PROTEIN_KINASE_DOM"/>
    <property type="match status" value="1"/>
</dbReference>
<gene>
    <name evidence="13" type="primary">MAP3K1</name>
    <name evidence="13" type="ORF">BLAG_LOCUS556</name>
</gene>
<dbReference type="SMART" id="SM00220">
    <property type="entry name" value="S_TKc"/>
    <property type="match status" value="1"/>
</dbReference>
<dbReference type="Proteomes" id="UP000838412">
    <property type="component" value="Chromosome 1"/>
</dbReference>
<dbReference type="AlphaFoldDB" id="A0A8J9YMC9"/>
<organism evidence="13 14">
    <name type="scientific">Branchiostoma lanceolatum</name>
    <name type="common">Common lancelet</name>
    <name type="synonym">Amphioxus lanceolatum</name>
    <dbReference type="NCBI Taxonomy" id="7740"/>
    <lineage>
        <taxon>Eukaryota</taxon>
        <taxon>Metazoa</taxon>
        <taxon>Chordata</taxon>
        <taxon>Cephalochordata</taxon>
        <taxon>Leptocardii</taxon>
        <taxon>Amphioxiformes</taxon>
        <taxon>Branchiostomatidae</taxon>
        <taxon>Branchiostoma</taxon>
    </lineage>
</organism>
<evidence type="ECO:0000313" key="14">
    <source>
        <dbReference type="Proteomes" id="UP000838412"/>
    </source>
</evidence>
<feature type="domain" description="TAZ-type" evidence="12">
    <location>
        <begin position="270"/>
        <end position="365"/>
    </location>
</feature>
<proteinExistence type="predicted"/>
<name>A0A8J9YMC9_BRALA</name>
<feature type="domain" description="Protein kinase" evidence="11">
    <location>
        <begin position="414"/>
        <end position="633"/>
    </location>
</feature>
<dbReference type="Pfam" id="PF00069">
    <property type="entry name" value="Pkinase"/>
    <property type="match status" value="1"/>
</dbReference>
<dbReference type="Gene3D" id="1.10.510.10">
    <property type="entry name" value="Transferase(Phosphotransferase) domain 1"/>
    <property type="match status" value="1"/>
</dbReference>
<feature type="compositionally biased region" description="Basic and acidic residues" evidence="10">
    <location>
        <begin position="52"/>
        <end position="71"/>
    </location>
</feature>
<dbReference type="InterPro" id="IPR000197">
    <property type="entry name" value="Znf_TAZ"/>
</dbReference>
<evidence type="ECO:0000256" key="10">
    <source>
        <dbReference type="SAM" id="MobiDB-lite"/>
    </source>
</evidence>
<dbReference type="PROSITE" id="PS50134">
    <property type="entry name" value="ZF_TAZ"/>
    <property type="match status" value="1"/>
</dbReference>